<name>A0A6J4IRW7_9BACT</name>
<evidence type="ECO:0000313" key="1">
    <source>
        <dbReference type="EMBL" id="CAA9260267.1"/>
    </source>
</evidence>
<proteinExistence type="predicted"/>
<sequence length="37" mass="3989">MHQASHAARLSAARKRRKLASGLVRLTAGLDASERAM</sequence>
<gene>
    <name evidence="1" type="ORF">AVDCRST_MAG42-2671</name>
</gene>
<dbReference type="AlphaFoldDB" id="A0A6J4IRW7"/>
<accession>A0A6J4IRW7</accession>
<organism evidence="1">
    <name type="scientific">uncultured Chthoniobacterales bacterium</name>
    <dbReference type="NCBI Taxonomy" id="1836801"/>
    <lineage>
        <taxon>Bacteria</taxon>
        <taxon>Pseudomonadati</taxon>
        <taxon>Verrucomicrobiota</taxon>
        <taxon>Spartobacteria</taxon>
        <taxon>Chthoniobacterales</taxon>
        <taxon>environmental samples</taxon>
    </lineage>
</organism>
<reference evidence="1" key="1">
    <citation type="submission" date="2020-02" db="EMBL/GenBank/DDBJ databases">
        <authorList>
            <person name="Meier V. D."/>
        </authorList>
    </citation>
    <scope>NUCLEOTIDE SEQUENCE</scope>
    <source>
        <strain evidence="1">AVDCRST_MAG42</strain>
    </source>
</reference>
<dbReference type="EMBL" id="CADCTA010000095">
    <property type="protein sequence ID" value="CAA9260267.1"/>
    <property type="molecule type" value="Genomic_DNA"/>
</dbReference>
<protein>
    <submittedName>
        <fullName evidence="1">Uncharacterized protein</fullName>
    </submittedName>
</protein>